<protein>
    <submittedName>
        <fullName evidence="2">Uncharacterized protein</fullName>
    </submittedName>
</protein>
<reference evidence="2 3" key="1">
    <citation type="journal article" date="2024" name="Commun. Biol.">
        <title>Comparative genomic analysis of thermophilic fungi reveals convergent evolutionary adaptations and gene losses.</title>
        <authorList>
            <person name="Steindorff A.S."/>
            <person name="Aguilar-Pontes M.V."/>
            <person name="Robinson A.J."/>
            <person name="Andreopoulos B."/>
            <person name="LaButti K."/>
            <person name="Kuo A."/>
            <person name="Mondo S."/>
            <person name="Riley R."/>
            <person name="Otillar R."/>
            <person name="Haridas S."/>
            <person name="Lipzen A."/>
            <person name="Grimwood J."/>
            <person name="Schmutz J."/>
            <person name="Clum A."/>
            <person name="Reid I.D."/>
            <person name="Moisan M.C."/>
            <person name="Butler G."/>
            <person name="Nguyen T.T.M."/>
            <person name="Dewar K."/>
            <person name="Conant G."/>
            <person name="Drula E."/>
            <person name="Henrissat B."/>
            <person name="Hansel C."/>
            <person name="Singer S."/>
            <person name="Hutchinson M.I."/>
            <person name="de Vries R.P."/>
            <person name="Natvig D.O."/>
            <person name="Powell A.J."/>
            <person name="Tsang A."/>
            <person name="Grigoriev I.V."/>
        </authorList>
    </citation>
    <scope>NUCLEOTIDE SEQUENCE [LARGE SCALE GENOMIC DNA]</scope>
    <source>
        <strain evidence="2 3">ATCC 22073</strain>
    </source>
</reference>
<dbReference type="EMBL" id="JAZGUE010000002">
    <property type="protein sequence ID" value="KAL2269868.1"/>
    <property type="molecule type" value="Genomic_DNA"/>
</dbReference>
<sequence length="414" mass="45956">MPPSSISPKSPSPPTSHCIQSTTHWTSSQKPTLRTPKRRKNRYAMHESKPLGWPSAANGPSRVRRVSRRVTLGSKLRMGVLGVERQHQKSRVLAKRHDKAITAIMAAAMLALLPLSKPIGLLDGRFARRTLLGRRKPLQTNDGPNLVGDGPDFPVESLLPHDRANPCSYRTRLADPIADIDIDMMFEKVDTEHSEDLRFDDTQCISIGRAIDKFKSTPMVPGPPSRGALGTRLSGYAPTDGLGFRNDERVDDLGTVTHPADEYTDQLPVEKTLSETTTICGSIPGDQKNGCPSRNSHCDNEEVLMEMMNLPFLQLAKRQKRTAHQSNDIADDVSIISDASLIPTYCPSDMTKQQRPQHRALLKRLVRAHAKAARKTMRDLKRSCRDVVGNAFVDSMSAPKRTKTNNKLCLPQPQ</sequence>
<feature type="compositionally biased region" description="Polar residues" evidence="1">
    <location>
        <begin position="17"/>
        <end position="32"/>
    </location>
</feature>
<organism evidence="2 3">
    <name type="scientific">Remersonia thermophila</name>
    <dbReference type="NCBI Taxonomy" id="72144"/>
    <lineage>
        <taxon>Eukaryota</taxon>
        <taxon>Fungi</taxon>
        <taxon>Dikarya</taxon>
        <taxon>Ascomycota</taxon>
        <taxon>Pezizomycotina</taxon>
        <taxon>Sordariomycetes</taxon>
        <taxon>Sordariomycetidae</taxon>
        <taxon>Sordariales</taxon>
        <taxon>Sordariales incertae sedis</taxon>
        <taxon>Remersonia</taxon>
    </lineage>
</organism>
<keyword evidence="3" id="KW-1185">Reference proteome</keyword>
<dbReference type="RefSeq" id="XP_070868592.1">
    <property type="nucleotide sequence ID" value="XM_071008280.1"/>
</dbReference>
<evidence type="ECO:0000256" key="1">
    <source>
        <dbReference type="SAM" id="MobiDB-lite"/>
    </source>
</evidence>
<evidence type="ECO:0000313" key="2">
    <source>
        <dbReference type="EMBL" id="KAL2269868.1"/>
    </source>
</evidence>
<accession>A0ABR4DHN1</accession>
<dbReference type="Proteomes" id="UP001600064">
    <property type="component" value="Unassembled WGS sequence"/>
</dbReference>
<comment type="caution">
    <text evidence="2">The sequence shown here is derived from an EMBL/GenBank/DDBJ whole genome shotgun (WGS) entry which is preliminary data.</text>
</comment>
<feature type="compositionally biased region" description="Pro residues" evidence="1">
    <location>
        <begin position="1"/>
        <end position="14"/>
    </location>
</feature>
<dbReference type="GeneID" id="98122924"/>
<proteinExistence type="predicted"/>
<evidence type="ECO:0000313" key="3">
    <source>
        <dbReference type="Proteomes" id="UP001600064"/>
    </source>
</evidence>
<gene>
    <name evidence="2" type="ORF">VTJ83DRAFT_2052</name>
</gene>
<feature type="region of interest" description="Disordered" evidence="1">
    <location>
        <begin position="1"/>
        <end position="65"/>
    </location>
</feature>
<name>A0ABR4DHN1_9PEZI</name>